<proteinExistence type="predicted"/>
<reference evidence="1" key="1">
    <citation type="submission" date="2021-05" db="EMBL/GenBank/DDBJ databases">
        <title>A free-living protist that lacks canonical eukaryotic 1 DNA replication and segregation systems.</title>
        <authorList>
            <person name="Salas-Leiva D.E."/>
            <person name="Tromer E.C."/>
            <person name="Curtis B.A."/>
            <person name="Jerlstrom-Hultqvist J."/>
            <person name="Kolisko M."/>
            <person name="Yi Z."/>
            <person name="Salas-Leiva J.S."/>
            <person name="Gallot-Lavallee L."/>
            <person name="Kops G.J.P.L."/>
            <person name="Archibald J.M."/>
            <person name="Simpson A.G.B."/>
            <person name="Roger A.J."/>
        </authorList>
    </citation>
    <scope>NUCLEOTIDE SEQUENCE</scope>
    <source>
        <strain evidence="1">BICM</strain>
    </source>
</reference>
<gene>
    <name evidence="1" type="ORF">J8273_5036</name>
</gene>
<dbReference type="Gene3D" id="2.130.10.30">
    <property type="entry name" value="Regulator of chromosome condensation 1/beta-lactamase-inhibitor protein II"/>
    <property type="match status" value="1"/>
</dbReference>
<dbReference type="Proteomes" id="UP000717585">
    <property type="component" value="Unassembled WGS sequence"/>
</dbReference>
<dbReference type="SUPFAM" id="SSF50985">
    <property type="entry name" value="RCC1/BLIP-II"/>
    <property type="match status" value="1"/>
</dbReference>
<evidence type="ECO:0000313" key="2">
    <source>
        <dbReference type="Proteomes" id="UP000717585"/>
    </source>
</evidence>
<dbReference type="EMBL" id="JAHDYR010000024">
    <property type="protein sequence ID" value="KAG9393549.1"/>
    <property type="molecule type" value="Genomic_DNA"/>
</dbReference>
<dbReference type="AlphaFoldDB" id="A0A8J6DZF4"/>
<dbReference type="InterPro" id="IPR009091">
    <property type="entry name" value="RCC1/BLIP-II"/>
</dbReference>
<keyword evidence="2" id="KW-1185">Reference proteome</keyword>
<accession>A0A8J6DZF4</accession>
<sequence>MMPRALEVCSDELTHIARTPKGLWGWGYSDGGQLGFESDGFGDPTRLTFPACPDVAELEASLPPWEKHRMVTDVSMKGGQSFILTPVGTVTAGEDAVLFAGRVEENSYRFNPVAVPTGFVPERVMHDECTVILSMGARQVISGDNGYGRLGLGHENEMTGFVDLPFRVDRIMPSSDEFAVYISRRQLLFAGLVGQHIAQTGLLPDTDFCYTPTPLRFPCSVQAWCCTDLALVWVCPGQTHFSERYPHRQITVPFEATAFATSEHVVCFQQPSGQWFETGLQGDVVECCAPEMSYRIDRVQFLA</sequence>
<name>A0A8J6DZF4_9EUKA</name>
<organism evidence="1 2">
    <name type="scientific">Carpediemonas membranifera</name>
    <dbReference type="NCBI Taxonomy" id="201153"/>
    <lineage>
        <taxon>Eukaryota</taxon>
        <taxon>Metamonada</taxon>
        <taxon>Carpediemonas-like organisms</taxon>
        <taxon>Carpediemonas</taxon>
    </lineage>
</organism>
<protein>
    <submittedName>
        <fullName evidence="1">Uncharacterized protein</fullName>
    </submittedName>
</protein>
<evidence type="ECO:0000313" key="1">
    <source>
        <dbReference type="EMBL" id="KAG9393549.1"/>
    </source>
</evidence>
<comment type="caution">
    <text evidence="1">The sequence shown here is derived from an EMBL/GenBank/DDBJ whole genome shotgun (WGS) entry which is preliminary data.</text>
</comment>